<dbReference type="EMBL" id="SRRZ01000227">
    <property type="protein sequence ID" value="NQE38449.1"/>
    <property type="molecule type" value="Genomic_DNA"/>
</dbReference>
<dbReference type="Proteomes" id="UP000702425">
    <property type="component" value="Unassembled WGS sequence"/>
</dbReference>
<keyword evidence="3" id="KW-1185">Reference proteome</keyword>
<dbReference type="SUPFAM" id="SSF81301">
    <property type="entry name" value="Nucleotidyltransferase"/>
    <property type="match status" value="1"/>
</dbReference>
<dbReference type="Pfam" id="PF01909">
    <property type="entry name" value="NTP_transf_2"/>
    <property type="match status" value="1"/>
</dbReference>
<evidence type="ECO:0000313" key="3">
    <source>
        <dbReference type="Proteomes" id="UP000702425"/>
    </source>
</evidence>
<organism evidence="2 3">
    <name type="scientific">Microcoleus asticus IPMA8</name>
    <dbReference type="NCBI Taxonomy" id="2563858"/>
    <lineage>
        <taxon>Bacteria</taxon>
        <taxon>Bacillati</taxon>
        <taxon>Cyanobacteriota</taxon>
        <taxon>Cyanophyceae</taxon>
        <taxon>Oscillatoriophycideae</taxon>
        <taxon>Oscillatoriales</taxon>
        <taxon>Microcoleaceae</taxon>
        <taxon>Microcoleus</taxon>
        <taxon>Microcoleus asticus</taxon>
    </lineage>
</organism>
<dbReference type="InterPro" id="IPR002934">
    <property type="entry name" value="Polymerase_NTP_transf_dom"/>
</dbReference>
<dbReference type="CDD" id="cd05403">
    <property type="entry name" value="NT_KNTase_like"/>
    <property type="match status" value="1"/>
</dbReference>
<evidence type="ECO:0000259" key="1">
    <source>
        <dbReference type="Pfam" id="PF01909"/>
    </source>
</evidence>
<protein>
    <recommendedName>
        <fullName evidence="1">Polymerase nucleotidyl transferase domain-containing protein</fullName>
    </recommendedName>
</protein>
<feature type="domain" description="Polymerase nucleotidyl transferase" evidence="1">
    <location>
        <begin position="21"/>
        <end position="86"/>
    </location>
</feature>
<reference evidence="2 3" key="1">
    <citation type="journal article" date="2020" name="Sci. Rep.">
        <title>A novel cyanobacterial geosmin producer, revising GeoA distribution and dispersion patterns in Bacteria.</title>
        <authorList>
            <person name="Churro C."/>
            <person name="Semedo-Aguiar A.P."/>
            <person name="Silva A.D."/>
            <person name="Pereira-Leal J.B."/>
            <person name="Leite R.B."/>
        </authorList>
    </citation>
    <scope>NUCLEOTIDE SEQUENCE [LARGE SCALE GENOMIC DNA]</scope>
    <source>
        <strain evidence="2 3">IPMA8</strain>
    </source>
</reference>
<sequence length="96" mass="10972">MRSHNFASAGTLSSLPCLAGVLRDDFRPDSDVDVLVTYERSHRLTLSNLLGMQEEIEHLFNRCVDLVEKNRLENPYRRSNIVKTYRVIYATSGRSG</sequence>
<accession>A0ABX2D713</accession>
<dbReference type="InterPro" id="IPR043519">
    <property type="entry name" value="NT_sf"/>
</dbReference>
<gene>
    <name evidence="2" type="ORF">E5S67_06234</name>
</gene>
<proteinExistence type="predicted"/>
<dbReference type="Gene3D" id="3.30.460.10">
    <property type="entry name" value="Beta Polymerase, domain 2"/>
    <property type="match status" value="1"/>
</dbReference>
<name>A0ABX2D713_9CYAN</name>
<comment type="caution">
    <text evidence="2">The sequence shown here is derived from an EMBL/GenBank/DDBJ whole genome shotgun (WGS) entry which is preliminary data.</text>
</comment>
<evidence type="ECO:0000313" key="2">
    <source>
        <dbReference type="EMBL" id="NQE38449.1"/>
    </source>
</evidence>